<proteinExistence type="predicted"/>
<accession>A0A090M317</accession>
<evidence type="ECO:0000256" key="1">
    <source>
        <dbReference type="SAM" id="MobiDB-lite"/>
    </source>
</evidence>
<dbReference type="Proteomes" id="UP000009170">
    <property type="component" value="Unassembled WGS sequence"/>
</dbReference>
<dbReference type="EMBL" id="KZ155778">
    <property type="protein sequence ID" value="OUS47563.1"/>
    <property type="molecule type" value="Genomic_DNA"/>
</dbReference>
<reference evidence="3" key="3">
    <citation type="submission" date="2017-04" db="EMBL/GenBank/DDBJ databases">
        <title>Population genomics of picophytoplankton unveils novel chromosome hypervariability.</title>
        <authorList>
            <consortium name="DOE Joint Genome Institute"/>
            <person name="Blanc-Mathieu R."/>
            <person name="Krasovec M."/>
            <person name="Hebrard M."/>
            <person name="Yau S."/>
            <person name="Desgranges E."/>
            <person name="Martin J."/>
            <person name="Schackwitz W."/>
            <person name="Kuo A."/>
            <person name="Salin G."/>
            <person name="Donnadieu C."/>
            <person name="Desdevises Y."/>
            <person name="Sanchez-Ferandin S."/>
            <person name="Moreau H."/>
            <person name="Rivals E."/>
            <person name="Grigoriev I.V."/>
            <person name="Grimsley N."/>
            <person name="Eyre-Walker A."/>
            <person name="Piganeau G."/>
        </authorList>
    </citation>
    <scope>NUCLEOTIDE SEQUENCE [LARGE SCALE GENOMIC DNA]</scope>
    <source>
        <strain evidence="3">RCC 1115</strain>
    </source>
</reference>
<gene>
    <name evidence="3" type="ORF">BE221DRAFT_204779</name>
    <name evidence="2" type="ORF">OT_ostta07g00750</name>
</gene>
<evidence type="ECO:0000313" key="4">
    <source>
        <dbReference type="Proteomes" id="UP000009170"/>
    </source>
</evidence>
<dbReference type="EMBL" id="CAID01000007">
    <property type="protein sequence ID" value="CEF98596.1"/>
    <property type="molecule type" value="Genomic_DNA"/>
</dbReference>
<accession>A0A1Y5IHJ3</accession>
<evidence type="ECO:0000313" key="3">
    <source>
        <dbReference type="EMBL" id="OUS47563.1"/>
    </source>
</evidence>
<organism evidence="2 4">
    <name type="scientific">Ostreococcus tauri</name>
    <name type="common">Marine green alga</name>
    <dbReference type="NCBI Taxonomy" id="70448"/>
    <lineage>
        <taxon>Eukaryota</taxon>
        <taxon>Viridiplantae</taxon>
        <taxon>Chlorophyta</taxon>
        <taxon>Mamiellophyceae</taxon>
        <taxon>Mamiellales</taxon>
        <taxon>Bathycoccaceae</taxon>
        <taxon>Ostreococcus</taxon>
    </lineage>
</organism>
<reference evidence="2 4" key="1">
    <citation type="journal article" date="2006" name="Proc. Natl. Acad. Sci. U.S.A.">
        <title>Genome analysis of the smallest free-living eukaryote Ostreococcus tauri unveils many unique features.</title>
        <authorList>
            <person name="Derelle E."/>
            <person name="Ferraz C."/>
            <person name="Rombauts S."/>
            <person name="Rouze P."/>
            <person name="Worden A.Z."/>
            <person name="Robbens S."/>
            <person name="Partensky F."/>
            <person name="Degroeve S."/>
            <person name="Echeynie S."/>
            <person name="Cooke R."/>
            <person name="Saeys Y."/>
            <person name="Wuyts J."/>
            <person name="Jabbari K."/>
            <person name="Bowler C."/>
            <person name="Panaud O."/>
            <person name="Piegu B."/>
            <person name="Ball S.G."/>
            <person name="Ral J.-P."/>
            <person name="Bouget F.-Y."/>
            <person name="Piganeau G."/>
            <person name="De Baets B."/>
            <person name="Picard A."/>
            <person name="Delseny M."/>
            <person name="Demaille J."/>
            <person name="Van de Peer Y."/>
            <person name="Moreau H."/>
        </authorList>
    </citation>
    <scope>NUCLEOTIDE SEQUENCE [LARGE SCALE GENOMIC DNA]</scope>
    <source>
        <strain evidence="2 4">OTTH0595</strain>
    </source>
</reference>
<dbReference type="Gene3D" id="3.30.160.60">
    <property type="entry name" value="Classic Zinc Finger"/>
    <property type="match status" value="1"/>
</dbReference>
<dbReference type="AlphaFoldDB" id="A0A090M317"/>
<feature type="region of interest" description="Disordered" evidence="1">
    <location>
        <begin position="113"/>
        <end position="138"/>
    </location>
</feature>
<protein>
    <submittedName>
        <fullName evidence="2">Zinc finger, double-stranded RNA binding</fullName>
    </submittedName>
</protein>
<feature type="compositionally biased region" description="Basic residues" evidence="1">
    <location>
        <begin position="1"/>
        <end position="27"/>
    </location>
</feature>
<name>A0A090M317_OSTTA</name>
<dbReference type="OrthoDB" id="496510at2759"/>
<evidence type="ECO:0000313" key="2">
    <source>
        <dbReference type="EMBL" id="CEF98596.1"/>
    </source>
</evidence>
<dbReference type="InParanoid" id="A0A090M317"/>
<keyword evidence="4" id="KW-1185">Reference proteome</keyword>
<feature type="region of interest" description="Disordered" evidence="1">
    <location>
        <begin position="1"/>
        <end position="31"/>
    </location>
</feature>
<reference evidence="2" key="2">
    <citation type="journal article" date="2014" name="BMC Genomics">
        <title>An improved genome of the model marine alga Ostreococcus tauri unfolds by assessing Illumina de novo assemblies.</title>
        <authorList>
            <person name="Blanc-Mathieu R."/>
            <person name="Verhelst B."/>
            <person name="Derelle E."/>
            <person name="Rombauts S."/>
            <person name="Bouget F.Y."/>
            <person name="Carre I."/>
            <person name="Chateau A."/>
            <person name="Eyre-Walker A."/>
            <person name="Grimsley N."/>
            <person name="Moreau H."/>
            <person name="Piegu B."/>
            <person name="Rivals E."/>
            <person name="Schackwitz W."/>
            <person name="Van de Peer Y."/>
            <person name="Piganeau G."/>
        </authorList>
    </citation>
    <scope>NUCLEOTIDE SEQUENCE</scope>
    <source>
        <strain evidence="2">RCC4221</strain>
    </source>
</reference>
<sequence length="138" mass="14609">MGQKKGSKVKRRTAGRATKTHACKTLRRTGEASATHLDVRYEAFHAAAAAARGEPGRRGATSLALIDEANKTAIDEDAGAYVAVATGRRFSTRAGLESHMKTKAYKRACKALRTQGKPHDARDAEMAAGMGAPDNGRG</sequence>
<dbReference type="STRING" id="70448.A0A090M317"/>
<accession>A0A454XJK9</accession>
<dbReference type="Proteomes" id="UP000195557">
    <property type="component" value="Unassembled WGS sequence"/>
</dbReference>